<dbReference type="Gene3D" id="3.40.50.300">
    <property type="entry name" value="P-loop containing nucleotide triphosphate hydrolases"/>
    <property type="match status" value="1"/>
</dbReference>
<evidence type="ECO:0000259" key="1">
    <source>
        <dbReference type="Pfam" id="PF01656"/>
    </source>
</evidence>
<dbReference type="InterPro" id="IPR050678">
    <property type="entry name" value="DNA_Partitioning_ATPase"/>
</dbReference>
<proteinExistence type="predicted"/>
<dbReference type="CDD" id="cd02042">
    <property type="entry name" value="ParAB_family"/>
    <property type="match status" value="1"/>
</dbReference>
<dbReference type="Pfam" id="PF01656">
    <property type="entry name" value="CbiA"/>
    <property type="match status" value="1"/>
</dbReference>
<dbReference type="EMBL" id="FXAK01000007">
    <property type="protein sequence ID" value="SMF82619.1"/>
    <property type="molecule type" value="Genomic_DNA"/>
</dbReference>
<accession>A0A1X7HB19</accession>
<dbReference type="PANTHER" id="PTHR13696">
    <property type="entry name" value="P-LOOP CONTAINING NUCLEOSIDE TRIPHOSPHATE HYDROLASE"/>
    <property type="match status" value="1"/>
</dbReference>
<dbReference type="InterPro" id="IPR002586">
    <property type="entry name" value="CobQ/CobB/MinD/ParA_Nub-bd_dom"/>
</dbReference>
<dbReference type="NCBIfam" id="NF041546">
    <property type="entry name" value="ParA_partition"/>
    <property type="match status" value="1"/>
</dbReference>
<organism evidence="2">
    <name type="scientific">Azospirillum oryzae</name>
    <dbReference type="NCBI Taxonomy" id="286727"/>
    <lineage>
        <taxon>Bacteria</taxon>
        <taxon>Pseudomonadati</taxon>
        <taxon>Pseudomonadota</taxon>
        <taxon>Alphaproteobacteria</taxon>
        <taxon>Rhodospirillales</taxon>
        <taxon>Azospirillaceae</taxon>
        <taxon>Azospirillum</taxon>
    </lineage>
</organism>
<dbReference type="SUPFAM" id="SSF52540">
    <property type="entry name" value="P-loop containing nucleoside triphosphate hydrolases"/>
    <property type="match status" value="1"/>
</dbReference>
<protein>
    <submittedName>
        <fullName evidence="2">Plasmid segregation oscillating ATPase ParF</fullName>
    </submittedName>
</protein>
<name>A0A1X7HB19_9PROT</name>
<dbReference type="STRING" id="286727.SAMN02982917_5390"/>
<dbReference type="AlphaFoldDB" id="A0A1X7HB19"/>
<evidence type="ECO:0000313" key="2">
    <source>
        <dbReference type="EMBL" id="SMF82619.1"/>
    </source>
</evidence>
<sequence>MMGAGMTGKVFTVAQQKGGAGKTTLAAHLAIAWAQLGYRVATVDIDPQGSLTRWHAVRAEATGGQPGFTHVQITGWRTQAEVEKLARAHDIVVIDSPPHAQTEARIAVRAATLVVAPVQPSPMDLWAVHPTIDLAAQEKRRLLLVLNRVPPRARIADELIAKVHELVDPPAVELAAAQVGNRTAYAGTLMTGLSVTEAARKTQAAAEMQALAEEILGRV</sequence>
<dbReference type="InterPro" id="IPR048089">
    <property type="entry name" value="McdA"/>
</dbReference>
<dbReference type="PANTHER" id="PTHR13696:SF99">
    <property type="entry name" value="COBYRINIC ACID AC-DIAMIDE SYNTHASE"/>
    <property type="match status" value="1"/>
</dbReference>
<feature type="domain" description="CobQ/CobB/MinD/ParA nucleotide binding" evidence="1">
    <location>
        <begin position="12"/>
        <end position="152"/>
    </location>
</feature>
<gene>
    <name evidence="2" type="ORF">SAMN02982917_5390</name>
</gene>
<dbReference type="PIRSF" id="PIRSF009320">
    <property type="entry name" value="Nuc_binding_HP_1000"/>
    <property type="match status" value="1"/>
</dbReference>
<dbReference type="InterPro" id="IPR027417">
    <property type="entry name" value="P-loop_NTPase"/>
</dbReference>
<reference evidence="2" key="1">
    <citation type="submission" date="2017-04" db="EMBL/GenBank/DDBJ databases">
        <authorList>
            <person name="Afonso C.L."/>
            <person name="Miller P.J."/>
            <person name="Scott M.A."/>
            <person name="Spackman E."/>
            <person name="Goraichik I."/>
            <person name="Dimitrov K.M."/>
            <person name="Suarez D.L."/>
            <person name="Swayne D.E."/>
        </authorList>
    </citation>
    <scope>NUCLEOTIDE SEQUENCE [LARGE SCALE GENOMIC DNA]</scope>
    <source>
        <strain evidence="2">A2P</strain>
    </source>
</reference>
<dbReference type="Proteomes" id="UP000192936">
    <property type="component" value="Unassembled WGS sequence"/>
</dbReference>